<evidence type="ECO:0000313" key="3">
    <source>
        <dbReference type="EMBL" id="MDQ0154132.1"/>
    </source>
</evidence>
<dbReference type="Gene3D" id="3.30.2400.10">
    <property type="entry name" value="Major capsid protein gp5"/>
    <property type="match status" value="1"/>
</dbReference>
<evidence type="ECO:0000313" key="4">
    <source>
        <dbReference type="Proteomes" id="UP001231362"/>
    </source>
</evidence>
<dbReference type="RefSeq" id="WP_307148756.1">
    <property type="nucleotide sequence ID" value="NZ_JAUSTU010000002.1"/>
</dbReference>
<dbReference type="InterPro" id="IPR024455">
    <property type="entry name" value="Phage_capsid"/>
</dbReference>
<keyword evidence="4" id="KW-1185">Reference proteome</keyword>
<organism evidence="3 4">
    <name type="scientific">Anoxybacillus andreesenii</name>
    <dbReference type="NCBI Taxonomy" id="1325932"/>
    <lineage>
        <taxon>Bacteria</taxon>
        <taxon>Bacillati</taxon>
        <taxon>Bacillota</taxon>
        <taxon>Bacilli</taxon>
        <taxon>Bacillales</taxon>
        <taxon>Anoxybacillaceae</taxon>
        <taxon>Anoxybacillus</taxon>
    </lineage>
</organism>
<feature type="domain" description="Phage capsid-like C-terminal" evidence="2">
    <location>
        <begin position="32"/>
        <end position="299"/>
    </location>
</feature>
<comment type="caution">
    <text evidence="3">The sequence shown here is derived from an EMBL/GenBank/DDBJ whole genome shotgun (WGS) entry which is preliminary data.</text>
</comment>
<dbReference type="NCBIfam" id="TIGR01554">
    <property type="entry name" value="major_cap_HK97"/>
    <property type="match status" value="1"/>
</dbReference>
<sequence length="301" mass="33750">MTIQTTYNKAFWNTMRGQEAYPTVRDMADSTGSYPAPDEFIDSYTTALEKENLFRRIATVVKTTSTEGKIHAVTSTGTAAWVGENIAIPESADTVTQFALESYKLASLTRLKQSFVSDNKFDLENYLKNEFARRFGREEENAFIYGDGMDAPTGILHTTEGAPVGVTAAGSDAITYDEVIKLYFSLDKHYRKNGVWVMNDETALFLRTLKDTNGNYLWNHADNTILGKPVVYSPYMPGIESGEKAIAFGDFSYYWIIERQPLAVKALNEKYILEGQIGFAAFERLDAKLIIPESIKLLQLA</sequence>
<dbReference type="Proteomes" id="UP001231362">
    <property type="component" value="Unassembled WGS sequence"/>
</dbReference>
<protein>
    <submittedName>
        <fullName evidence="3">HK97 family phage major capsid protein</fullName>
    </submittedName>
</protein>
<name>A0ABT9UZL4_9BACL</name>
<evidence type="ECO:0000259" key="2">
    <source>
        <dbReference type="Pfam" id="PF05065"/>
    </source>
</evidence>
<dbReference type="Pfam" id="PF05065">
    <property type="entry name" value="Phage_capsid"/>
    <property type="match status" value="1"/>
</dbReference>
<dbReference type="Gene3D" id="3.30.2320.10">
    <property type="entry name" value="hypothetical protein PF0899 domain"/>
    <property type="match status" value="1"/>
</dbReference>
<proteinExistence type="predicted"/>
<accession>A0ABT9UZL4</accession>
<gene>
    <name evidence="3" type="ORF">J2S07_000436</name>
</gene>
<evidence type="ECO:0000256" key="1">
    <source>
        <dbReference type="ARBA" id="ARBA00004328"/>
    </source>
</evidence>
<dbReference type="SUPFAM" id="SSF56563">
    <property type="entry name" value="Major capsid protein gp5"/>
    <property type="match status" value="1"/>
</dbReference>
<dbReference type="EMBL" id="JAUSTU010000002">
    <property type="protein sequence ID" value="MDQ0154132.1"/>
    <property type="molecule type" value="Genomic_DNA"/>
</dbReference>
<reference evidence="3 4" key="1">
    <citation type="submission" date="2023-07" db="EMBL/GenBank/DDBJ databases">
        <title>Genomic Encyclopedia of Type Strains, Phase IV (KMG-IV): sequencing the most valuable type-strain genomes for metagenomic binning, comparative biology and taxonomic classification.</title>
        <authorList>
            <person name="Goeker M."/>
        </authorList>
    </citation>
    <scope>NUCLEOTIDE SEQUENCE [LARGE SCALE GENOMIC DNA]</scope>
    <source>
        <strain evidence="3 4">DSM 23948</strain>
    </source>
</reference>
<comment type="subcellular location">
    <subcellularLocation>
        <location evidence="1">Virion</location>
    </subcellularLocation>
</comment>
<dbReference type="InterPro" id="IPR054612">
    <property type="entry name" value="Phage_capsid-like_C"/>
</dbReference>